<protein>
    <submittedName>
        <fullName evidence="6">Anion transporter</fullName>
    </submittedName>
</protein>
<name>M0ABQ1_9EURY</name>
<keyword evidence="2 5" id="KW-0812">Transmembrane</keyword>
<evidence type="ECO:0000313" key="7">
    <source>
        <dbReference type="Proteomes" id="UP000011648"/>
    </source>
</evidence>
<evidence type="ECO:0000256" key="2">
    <source>
        <dbReference type="ARBA" id="ARBA00022692"/>
    </source>
</evidence>
<dbReference type="PATRIC" id="fig|1230458.4.peg.484"/>
<organism evidence="6 7">
    <name type="scientific">Natrialba taiwanensis DSM 12281</name>
    <dbReference type="NCBI Taxonomy" id="1230458"/>
    <lineage>
        <taxon>Archaea</taxon>
        <taxon>Methanobacteriati</taxon>
        <taxon>Methanobacteriota</taxon>
        <taxon>Stenosarchaea group</taxon>
        <taxon>Halobacteria</taxon>
        <taxon>Halobacteriales</taxon>
        <taxon>Natrialbaceae</taxon>
        <taxon>Natrialba</taxon>
    </lineage>
</organism>
<evidence type="ECO:0000256" key="5">
    <source>
        <dbReference type="SAM" id="Phobius"/>
    </source>
</evidence>
<evidence type="ECO:0000256" key="4">
    <source>
        <dbReference type="ARBA" id="ARBA00023136"/>
    </source>
</evidence>
<keyword evidence="3 5" id="KW-1133">Transmembrane helix</keyword>
<accession>M0ABQ1</accession>
<sequence>MVPPNSVERRESILLPVATPPNAIVFGSGYISLPQMARVGVGLNVIGIVLITLVALLWLPMAWGIDLGTLPTEFGEAWGG</sequence>
<feature type="transmembrane region" description="Helical" evidence="5">
    <location>
        <begin position="39"/>
        <end position="59"/>
    </location>
</feature>
<dbReference type="Pfam" id="PF00939">
    <property type="entry name" value="Na_sulph_symp"/>
    <property type="match status" value="1"/>
</dbReference>
<dbReference type="Proteomes" id="UP000011648">
    <property type="component" value="Unassembled WGS sequence"/>
</dbReference>
<dbReference type="GO" id="GO:0022857">
    <property type="term" value="F:transmembrane transporter activity"/>
    <property type="evidence" value="ECO:0007669"/>
    <property type="project" value="InterPro"/>
</dbReference>
<dbReference type="AlphaFoldDB" id="M0ABQ1"/>
<proteinExistence type="predicted"/>
<keyword evidence="7" id="KW-1185">Reference proteome</keyword>
<dbReference type="InterPro" id="IPR001898">
    <property type="entry name" value="SLC13A/DASS"/>
</dbReference>
<evidence type="ECO:0000313" key="6">
    <source>
        <dbReference type="EMBL" id="ELY95821.1"/>
    </source>
</evidence>
<evidence type="ECO:0000256" key="1">
    <source>
        <dbReference type="ARBA" id="ARBA00004141"/>
    </source>
</evidence>
<gene>
    <name evidence="6" type="ORF">C484_02469</name>
</gene>
<dbReference type="EMBL" id="AOIL01000012">
    <property type="protein sequence ID" value="ELY95821.1"/>
    <property type="molecule type" value="Genomic_DNA"/>
</dbReference>
<comment type="caution">
    <text evidence="6">The sequence shown here is derived from an EMBL/GenBank/DDBJ whole genome shotgun (WGS) entry which is preliminary data.</text>
</comment>
<dbReference type="GO" id="GO:0016020">
    <property type="term" value="C:membrane"/>
    <property type="evidence" value="ECO:0007669"/>
    <property type="project" value="UniProtKB-SubCell"/>
</dbReference>
<comment type="subcellular location">
    <subcellularLocation>
        <location evidence="1">Membrane</location>
        <topology evidence="1">Multi-pass membrane protein</topology>
    </subcellularLocation>
</comment>
<dbReference type="STRING" id="1230458.C484_02469"/>
<evidence type="ECO:0000256" key="3">
    <source>
        <dbReference type="ARBA" id="ARBA00022989"/>
    </source>
</evidence>
<reference evidence="6 7" key="1">
    <citation type="journal article" date="2014" name="PLoS Genet.">
        <title>Phylogenetically driven sequencing of extremely halophilic archaea reveals strategies for static and dynamic osmo-response.</title>
        <authorList>
            <person name="Becker E.A."/>
            <person name="Seitzer P.M."/>
            <person name="Tritt A."/>
            <person name="Larsen D."/>
            <person name="Krusor M."/>
            <person name="Yao A.I."/>
            <person name="Wu D."/>
            <person name="Madern D."/>
            <person name="Eisen J.A."/>
            <person name="Darling A.E."/>
            <person name="Facciotti M.T."/>
        </authorList>
    </citation>
    <scope>NUCLEOTIDE SEQUENCE [LARGE SCALE GENOMIC DNA]</scope>
    <source>
        <strain evidence="6 7">DSM 12281</strain>
    </source>
</reference>
<keyword evidence="4 5" id="KW-0472">Membrane</keyword>